<dbReference type="HAMAP" id="MF_01185">
    <property type="entry name" value="FliW"/>
    <property type="match status" value="1"/>
</dbReference>
<keyword evidence="5" id="KW-0969">Cilium</keyword>
<proteinExistence type="inferred from homology"/>
<comment type="caution">
    <text evidence="5">The sequence shown here is derived from an EMBL/GenBank/DDBJ whole genome shotgun (WGS) entry which is preliminary data.</text>
</comment>
<protein>
    <recommendedName>
        <fullName evidence="4">Flagellar assembly factor FliW</fullName>
    </recommendedName>
</protein>
<comment type="subunit">
    <text evidence="4">Interacts with translational regulator CsrA and flagellin(s).</text>
</comment>
<keyword evidence="1 4" id="KW-0963">Cytoplasm</keyword>
<keyword evidence="4" id="KW-0143">Chaperone</keyword>
<evidence type="ECO:0000256" key="1">
    <source>
        <dbReference type="ARBA" id="ARBA00022490"/>
    </source>
</evidence>
<keyword evidence="5" id="KW-0282">Flagellum</keyword>
<dbReference type="Pfam" id="PF02623">
    <property type="entry name" value="FliW"/>
    <property type="match status" value="1"/>
</dbReference>
<dbReference type="AlphaFoldDB" id="A0A268P203"/>
<dbReference type="InterPro" id="IPR024046">
    <property type="entry name" value="Flagellar_assmbl_FliW_dom_sf"/>
</dbReference>
<dbReference type="GO" id="GO:0044780">
    <property type="term" value="P:bacterial-type flagellum assembly"/>
    <property type="evidence" value="ECO:0007669"/>
    <property type="project" value="UniProtKB-UniRule"/>
</dbReference>
<keyword evidence="2 4" id="KW-1005">Bacterial flagellum biogenesis</keyword>
<name>A0A268P203_SHOCL</name>
<comment type="subcellular location">
    <subcellularLocation>
        <location evidence="4">Cytoplasm</location>
    </subcellularLocation>
</comment>
<dbReference type="InterPro" id="IPR003775">
    <property type="entry name" value="Flagellar_assembly_factor_FliW"/>
</dbReference>
<dbReference type="SUPFAM" id="SSF141457">
    <property type="entry name" value="BH3618-like"/>
    <property type="match status" value="1"/>
</dbReference>
<gene>
    <name evidence="4" type="primary">fliW</name>
    <name evidence="5" type="ORF">CHH72_05445</name>
</gene>
<dbReference type="Proteomes" id="UP000216207">
    <property type="component" value="Unassembled WGS sequence"/>
</dbReference>
<evidence type="ECO:0000313" key="5">
    <source>
        <dbReference type="EMBL" id="PAE89701.1"/>
    </source>
</evidence>
<dbReference type="RefSeq" id="WP_095254854.1">
    <property type="nucleotide sequence ID" value="NZ_JAUPFF010000002.1"/>
</dbReference>
<dbReference type="EMBL" id="NPCC01000006">
    <property type="protein sequence ID" value="PAE89701.1"/>
    <property type="molecule type" value="Genomic_DNA"/>
</dbReference>
<keyword evidence="5" id="KW-0966">Cell projection</keyword>
<dbReference type="GO" id="GO:0005737">
    <property type="term" value="C:cytoplasm"/>
    <property type="evidence" value="ECO:0007669"/>
    <property type="project" value="UniProtKB-SubCell"/>
</dbReference>
<comment type="function">
    <text evidence="4">Acts as an anti-CsrA protein, binds CsrA and prevents it from repressing translation of its target genes, one of which is flagellin. Binds to flagellin and participates in the assembly of the flagellum.</text>
</comment>
<keyword evidence="3 4" id="KW-0810">Translation regulation</keyword>
<evidence type="ECO:0000313" key="6">
    <source>
        <dbReference type="Proteomes" id="UP000216207"/>
    </source>
</evidence>
<organism evidence="5 6">
    <name type="scientific">Shouchella clausii</name>
    <name type="common">Alkalihalobacillus clausii</name>
    <dbReference type="NCBI Taxonomy" id="79880"/>
    <lineage>
        <taxon>Bacteria</taxon>
        <taxon>Bacillati</taxon>
        <taxon>Bacillota</taxon>
        <taxon>Bacilli</taxon>
        <taxon>Bacillales</taxon>
        <taxon>Bacillaceae</taxon>
        <taxon>Shouchella</taxon>
    </lineage>
</organism>
<evidence type="ECO:0000256" key="2">
    <source>
        <dbReference type="ARBA" id="ARBA00022795"/>
    </source>
</evidence>
<dbReference type="NCBIfam" id="NF009793">
    <property type="entry name" value="PRK13285.1-1"/>
    <property type="match status" value="1"/>
</dbReference>
<dbReference type="PANTHER" id="PTHR39190:SF1">
    <property type="entry name" value="FLAGELLAR ASSEMBLY FACTOR FLIW"/>
    <property type="match status" value="1"/>
</dbReference>
<reference evidence="5 6" key="1">
    <citation type="submission" date="2017-07" db="EMBL/GenBank/DDBJ databases">
        <title>Isolation and whole genome analysis of endospore-forming bacteria from heroin.</title>
        <authorList>
            <person name="Kalinowski J."/>
            <person name="Ahrens B."/>
            <person name="Al-Dilaimi A."/>
            <person name="Winkler A."/>
            <person name="Wibberg D."/>
            <person name="Schleenbecker U."/>
            <person name="Ruckert C."/>
            <person name="Wolfel R."/>
            <person name="Grass G."/>
        </authorList>
    </citation>
    <scope>NUCLEOTIDE SEQUENCE [LARGE SCALE GENOMIC DNA]</scope>
    <source>
        <strain evidence="5 6">7539</strain>
    </source>
</reference>
<accession>A0A268P203</accession>
<evidence type="ECO:0000256" key="4">
    <source>
        <dbReference type="HAMAP-Rule" id="MF_01185"/>
    </source>
</evidence>
<dbReference type="PANTHER" id="PTHR39190">
    <property type="entry name" value="FLAGELLAR ASSEMBLY FACTOR FLIW"/>
    <property type="match status" value="1"/>
</dbReference>
<comment type="similarity">
    <text evidence="4">Belongs to the FliW family.</text>
</comment>
<dbReference type="GO" id="GO:0006417">
    <property type="term" value="P:regulation of translation"/>
    <property type="evidence" value="ECO:0007669"/>
    <property type="project" value="UniProtKB-KW"/>
</dbReference>
<evidence type="ECO:0000256" key="3">
    <source>
        <dbReference type="ARBA" id="ARBA00022845"/>
    </source>
</evidence>
<dbReference type="Gene3D" id="2.30.290.10">
    <property type="entry name" value="BH3618-like"/>
    <property type="match status" value="1"/>
</dbReference>
<sequence>MQLETSYLGTVEYKQEDIIVFQGGLPGFPEETEFILLPFNEQPPFYILQSVRTKEIGFVCINPFLFWPDYEVELADSVVRQLSAESEQDVAIFVLLTIQQPFSKSTANLRAPIAVHAKKRFAKQLMLDGERYSLKAPIHTAGKGGR</sequence>